<keyword evidence="3" id="KW-0862">Zinc</keyword>
<keyword evidence="2" id="KW-0863">Zinc-finger</keyword>
<dbReference type="Gramene" id="ERN01310">
    <property type="protein sequence ID" value="ERN01310"/>
    <property type="gene ID" value="AMTR_s00002p00254680"/>
</dbReference>
<dbReference type="AlphaFoldDB" id="W1P2Y2"/>
<dbReference type="PANTHER" id="PTHR47255:SF4">
    <property type="entry name" value="GATA ZINC FINGER DOMAIN-CONTAINING PROTEIN 12"/>
    <property type="match status" value="1"/>
</dbReference>
<dbReference type="EMBL" id="KI394767">
    <property type="protein sequence ID" value="ERN01310.1"/>
    <property type="molecule type" value="Genomic_DNA"/>
</dbReference>
<evidence type="ECO:0000256" key="1">
    <source>
        <dbReference type="ARBA" id="ARBA00022723"/>
    </source>
</evidence>
<proteinExistence type="predicted"/>
<reference evidence="5" key="1">
    <citation type="journal article" date="2013" name="Science">
        <title>The Amborella genome and the evolution of flowering plants.</title>
        <authorList>
            <consortium name="Amborella Genome Project"/>
        </authorList>
    </citation>
    <scope>NUCLEOTIDE SEQUENCE [LARGE SCALE GENOMIC DNA]</scope>
</reference>
<keyword evidence="1" id="KW-0479">Metal-binding</keyword>
<keyword evidence="5" id="KW-1185">Reference proteome</keyword>
<gene>
    <name evidence="4" type="ORF">AMTR_s00002p00254680</name>
</gene>
<dbReference type="HOGENOM" id="CLU_060197_1_0_1"/>
<evidence type="ECO:0000313" key="4">
    <source>
        <dbReference type="EMBL" id="ERN01310.1"/>
    </source>
</evidence>
<evidence type="ECO:0000313" key="5">
    <source>
        <dbReference type="Proteomes" id="UP000017836"/>
    </source>
</evidence>
<dbReference type="InterPro" id="IPR052138">
    <property type="entry name" value="GATA_ZnFinger_Domain"/>
</dbReference>
<organism evidence="4 5">
    <name type="scientific">Amborella trichopoda</name>
    <dbReference type="NCBI Taxonomy" id="13333"/>
    <lineage>
        <taxon>Eukaryota</taxon>
        <taxon>Viridiplantae</taxon>
        <taxon>Streptophyta</taxon>
        <taxon>Embryophyta</taxon>
        <taxon>Tracheophyta</taxon>
        <taxon>Spermatophyta</taxon>
        <taxon>Magnoliopsida</taxon>
        <taxon>Amborellales</taxon>
        <taxon>Amborellaceae</taxon>
        <taxon>Amborella</taxon>
    </lineage>
</organism>
<dbReference type="eggNOG" id="ENOG502SYBF">
    <property type="taxonomic scope" value="Eukaryota"/>
</dbReference>
<evidence type="ECO:0000256" key="2">
    <source>
        <dbReference type="ARBA" id="ARBA00022771"/>
    </source>
</evidence>
<dbReference type="Proteomes" id="UP000017836">
    <property type="component" value="Unassembled WGS sequence"/>
</dbReference>
<evidence type="ECO:0008006" key="6">
    <source>
        <dbReference type="Google" id="ProtNLM"/>
    </source>
</evidence>
<dbReference type="GO" id="GO:0008270">
    <property type="term" value="F:zinc ion binding"/>
    <property type="evidence" value="ECO:0007669"/>
    <property type="project" value="UniProtKB-KW"/>
</dbReference>
<accession>W1P2Y2</accession>
<name>W1P2Y2_AMBTC</name>
<protein>
    <recommendedName>
        <fullName evidence="6">GATA-type domain-containing protein</fullName>
    </recommendedName>
</protein>
<evidence type="ECO:0000256" key="3">
    <source>
        <dbReference type="ARBA" id="ARBA00022833"/>
    </source>
</evidence>
<dbReference type="PANTHER" id="PTHR47255">
    <property type="entry name" value="GATA TRANSCRIPTION FACTOR 22-RELATED"/>
    <property type="match status" value="1"/>
</dbReference>
<sequence>MVQSLCNACGIRHRKARRAMAAAGDSNGDDPSAFYKPKLLKRKKVQDGDSNTKRTRIDISSYAHCQTRKRVVETETKGACFQMDQVNLGFGLGKHSPFHRVFPKDEEEAAVLLMALSYGLVHG</sequence>